<organism evidence="1 2">
    <name type="scientific">Parelaphostrongylus tenuis</name>
    <name type="common">Meningeal worm</name>
    <dbReference type="NCBI Taxonomy" id="148309"/>
    <lineage>
        <taxon>Eukaryota</taxon>
        <taxon>Metazoa</taxon>
        <taxon>Ecdysozoa</taxon>
        <taxon>Nematoda</taxon>
        <taxon>Chromadorea</taxon>
        <taxon>Rhabditida</taxon>
        <taxon>Rhabditina</taxon>
        <taxon>Rhabditomorpha</taxon>
        <taxon>Strongyloidea</taxon>
        <taxon>Metastrongylidae</taxon>
        <taxon>Parelaphostrongylus</taxon>
    </lineage>
</organism>
<dbReference type="Proteomes" id="UP001196413">
    <property type="component" value="Unassembled WGS sequence"/>
</dbReference>
<gene>
    <name evidence="1" type="ORF">KIN20_029920</name>
</gene>
<reference evidence="1" key="1">
    <citation type="submission" date="2021-06" db="EMBL/GenBank/DDBJ databases">
        <title>Parelaphostrongylus tenuis whole genome reference sequence.</title>
        <authorList>
            <person name="Garwood T.J."/>
            <person name="Larsen P.A."/>
            <person name="Fountain-Jones N.M."/>
            <person name="Garbe J.R."/>
            <person name="Macchietto M.G."/>
            <person name="Kania S.A."/>
            <person name="Gerhold R.W."/>
            <person name="Richards J.E."/>
            <person name="Wolf T.M."/>
        </authorList>
    </citation>
    <scope>NUCLEOTIDE SEQUENCE</scope>
    <source>
        <strain evidence="1">MNPRO001-30</strain>
        <tissue evidence="1">Meninges</tissue>
    </source>
</reference>
<protein>
    <submittedName>
        <fullName evidence="1">Uncharacterized protein</fullName>
    </submittedName>
</protein>
<sequence length="151" mass="16246">MQTVLDTLERQGRSAGLPDALIAAILGQLTVQIRYEALECKKATVNHPNPGQPFPGEPGKLPHCIIFGNTTTALCIGQPGAHLDMCNLSTNQNIATVPSKHMSISGALETTNIVMANWSREMWQNVVNRAVRMLASGPFGSHFFSAFATVS</sequence>
<evidence type="ECO:0000313" key="2">
    <source>
        <dbReference type="Proteomes" id="UP001196413"/>
    </source>
</evidence>
<comment type="caution">
    <text evidence="1">The sequence shown here is derived from an EMBL/GenBank/DDBJ whole genome shotgun (WGS) entry which is preliminary data.</text>
</comment>
<accession>A0AAD5WFS6</accession>
<name>A0AAD5WFS6_PARTN</name>
<keyword evidence="2" id="KW-1185">Reference proteome</keyword>
<evidence type="ECO:0000313" key="1">
    <source>
        <dbReference type="EMBL" id="KAJ1368674.1"/>
    </source>
</evidence>
<dbReference type="EMBL" id="JAHQIW010006270">
    <property type="protein sequence ID" value="KAJ1368674.1"/>
    <property type="molecule type" value="Genomic_DNA"/>
</dbReference>
<proteinExistence type="predicted"/>
<dbReference type="AlphaFoldDB" id="A0AAD5WFS6"/>